<dbReference type="GO" id="GO:0008270">
    <property type="term" value="F:zinc ion binding"/>
    <property type="evidence" value="ECO:0007669"/>
    <property type="project" value="UniProtKB-KW"/>
</dbReference>
<keyword evidence="4" id="KW-0479">Metal-binding</keyword>
<evidence type="ECO:0000313" key="10">
    <source>
        <dbReference type="Proteomes" id="UP001229421"/>
    </source>
</evidence>
<sequence length="609" mass="68243">MFPSGHVSSEKFQLGNRRLHIFAAACQDKDDASSFGFFLELTTTDPIVVDFEFAARANPLGMFQVWGINLSEFSFPISMGHRHVFSPSYMFETDNDQRWDLIEHQYAPDSGDAESSSLAYPANNMSIDGDHCSTPAPVSNAYSSLAHNAQNLYYQQDTSGPSNLPTGHESYENIASSSNYNRRPIHEDDNERWQYKRKSPANTNRYTSSSGDNNNNNNNNNNSGSYHMSTNRWDEAQNMGIFHTRWEHPNVKRGHEGESSVRNVRSRAAPNMLSNGYYTTSRPMDVSSGGSMREREREPTYMSSSSSHSHESNPFLIGSSSSSENGIITRNNHVQSTQVQSVRGARIHYIQRSSSLQSGHSDDRWQLNTESCSSAHIRPNILWRSSDRNAQAMISDERYRPFSEEVDFHDPPEPDGLMIMDRSAFGSRNAFDYHRDMRLDIDDMSYEELLALGERIGSVSTGLSDNLIAKCLRESTYSSSDQTQAEEKCVICLEEYADMDDVGMLKGSKVVVRGRPVVFDEAKMREVLLNGLVCSHPDPMVRPTMRNVVQMLVGEAVVLVVSRAKPTISYSTSHLLLNLQDNMSDLNGIVTLSGSSSEHSYDDGALDLV</sequence>
<dbReference type="PANTHER" id="PTHR22937">
    <property type="entry name" value="E3 UBIQUITIN-PROTEIN LIGASE RNF165"/>
    <property type="match status" value="1"/>
</dbReference>
<accession>A0AAD8KRX2</accession>
<comment type="catalytic activity">
    <reaction evidence="1">
        <text>S-ubiquitinyl-[E2 ubiquitin-conjugating enzyme]-L-cysteine + [acceptor protein]-L-lysine = [E2 ubiquitin-conjugating enzyme]-L-cysteine + N(6)-ubiquitinyl-[acceptor protein]-L-lysine.</text>
        <dbReference type="EC" id="2.3.2.27"/>
    </reaction>
</comment>
<dbReference type="EC" id="2.3.2.27" evidence="2"/>
<evidence type="ECO:0000256" key="2">
    <source>
        <dbReference type="ARBA" id="ARBA00012483"/>
    </source>
</evidence>
<comment type="caution">
    <text evidence="9">The sequence shown here is derived from an EMBL/GenBank/DDBJ whole genome shotgun (WGS) entry which is preliminary data.</text>
</comment>
<dbReference type="Proteomes" id="UP001229421">
    <property type="component" value="Unassembled WGS sequence"/>
</dbReference>
<protein>
    <recommendedName>
        <fullName evidence="2">RING-type E3 ubiquitin transferase</fullName>
        <ecNumber evidence="2">2.3.2.27</ecNumber>
    </recommendedName>
</protein>
<keyword evidence="7" id="KW-0862">Zinc</keyword>
<feature type="compositionally biased region" description="Polar residues" evidence="8">
    <location>
        <begin position="200"/>
        <end position="212"/>
    </location>
</feature>
<proteinExistence type="predicted"/>
<name>A0AAD8KRX2_TARER</name>
<evidence type="ECO:0000256" key="4">
    <source>
        <dbReference type="ARBA" id="ARBA00022723"/>
    </source>
</evidence>
<keyword evidence="10" id="KW-1185">Reference proteome</keyword>
<evidence type="ECO:0000256" key="8">
    <source>
        <dbReference type="SAM" id="MobiDB-lite"/>
    </source>
</evidence>
<dbReference type="InterPro" id="IPR045191">
    <property type="entry name" value="MBR1/2-like"/>
</dbReference>
<feature type="compositionally biased region" description="Low complexity" evidence="8">
    <location>
        <begin position="213"/>
        <end position="222"/>
    </location>
</feature>
<evidence type="ECO:0000256" key="6">
    <source>
        <dbReference type="ARBA" id="ARBA00022786"/>
    </source>
</evidence>
<evidence type="ECO:0000256" key="3">
    <source>
        <dbReference type="ARBA" id="ARBA00022679"/>
    </source>
</evidence>
<keyword evidence="6" id="KW-0833">Ubl conjugation pathway</keyword>
<evidence type="ECO:0000313" key="9">
    <source>
        <dbReference type="EMBL" id="KAK1426086.1"/>
    </source>
</evidence>
<feature type="region of interest" description="Disordered" evidence="8">
    <location>
        <begin position="273"/>
        <end position="314"/>
    </location>
</feature>
<keyword evidence="3" id="KW-0808">Transferase</keyword>
<feature type="compositionally biased region" description="Polar residues" evidence="8">
    <location>
        <begin position="273"/>
        <end position="282"/>
    </location>
</feature>
<dbReference type="PANTHER" id="PTHR22937:SF174">
    <property type="entry name" value="RING-TYPE E3 UBIQUITIN TRANSFERASE"/>
    <property type="match status" value="1"/>
</dbReference>
<dbReference type="EMBL" id="JAUHHV010000004">
    <property type="protein sequence ID" value="KAK1426086.1"/>
    <property type="molecule type" value="Genomic_DNA"/>
</dbReference>
<organism evidence="9 10">
    <name type="scientific">Tagetes erecta</name>
    <name type="common">African marigold</name>
    <dbReference type="NCBI Taxonomy" id="13708"/>
    <lineage>
        <taxon>Eukaryota</taxon>
        <taxon>Viridiplantae</taxon>
        <taxon>Streptophyta</taxon>
        <taxon>Embryophyta</taxon>
        <taxon>Tracheophyta</taxon>
        <taxon>Spermatophyta</taxon>
        <taxon>Magnoliopsida</taxon>
        <taxon>eudicotyledons</taxon>
        <taxon>Gunneridae</taxon>
        <taxon>Pentapetalae</taxon>
        <taxon>asterids</taxon>
        <taxon>campanulids</taxon>
        <taxon>Asterales</taxon>
        <taxon>Asteraceae</taxon>
        <taxon>Asteroideae</taxon>
        <taxon>Heliantheae alliance</taxon>
        <taxon>Tageteae</taxon>
        <taxon>Tagetes</taxon>
    </lineage>
</organism>
<evidence type="ECO:0000256" key="5">
    <source>
        <dbReference type="ARBA" id="ARBA00022771"/>
    </source>
</evidence>
<evidence type="ECO:0000256" key="1">
    <source>
        <dbReference type="ARBA" id="ARBA00000900"/>
    </source>
</evidence>
<feature type="compositionally biased region" description="Polar residues" evidence="8">
    <location>
        <begin position="155"/>
        <end position="165"/>
    </location>
</feature>
<reference evidence="9" key="1">
    <citation type="journal article" date="2023" name="bioRxiv">
        <title>Improved chromosome-level genome assembly for marigold (Tagetes erecta).</title>
        <authorList>
            <person name="Jiang F."/>
            <person name="Yuan L."/>
            <person name="Wang S."/>
            <person name="Wang H."/>
            <person name="Xu D."/>
            <person name="Wang A."/>
            <person name="Fan W."/>
        </authorList>
    </citation>
    <scope>NUCLEOTIDE SEQUENCE</scope>
    <source>
        <strain evidence="9">WSJ</strain>
        <tissue evidence="9">Leaf</tissue>
    </source>
</reference>
<dbReference type="AlphaFoldDB" id="A0AAD8KRX2"/>
<feature type="compositionally biased region" description="Basic and acidic residues" evidence="8">
    <location>
        <begin position="184"/>
        <end position="194"/>
    </location>
</feature>
<keyword evidence="5" id="KW-0863">Zinc-finger</keyword>
<feature type="region of interest" description="Disordered" evidence="8">
    <location>
        <begin position="155"/>
        <end position="229"/>
    </location>
</feature>
<dbReference type="GO" id="GO:0061630">
    <property type="term" value="F:ubiquitin protein ligase activity"/>
    <property type="evidence" value="ECO:0007669"/>
    <property type="project" value="UniProtKB-EC"/>
</dbReference>
<evidence type="ECO:0000256" key="7">
    <source>
        <dbReference type="ARBA" id="ARBA00022833"/>
    </source>
</evidence>
<gene>
    <name evidence="9" type="ORF">QVD17_14754</name>
</gene>